<evidence type="ECO:0000313" key="2">
    <source>
        <dbReference type="EMBL" id="CAB4184504.1"/>
    </source>
</evidence>
<organism evidence="3">
    <name type="scientific">uncultured Caudovirales phage</name>
    <dbReference type="NCBI Taxonomy" id="2100421"/>
    <lineage>
        <taxon>Viruses</taxon>
        <taxon>Duplodnaviria</taxon>
        <taxon>Heunggongvirae</taxon>
        <taxon>Uroviricota</taxon>
        <taxon>Caudoviricetes</taxon>
        <taxon>Peduoviridae</taxon>
        <taxon>Maltschvirus</taxon>
        <taxon>Maltschvirus maltsch</taxon>
    </lineage>
</organism>
<gene>
    <name evidence="2" type="ORF">UFOVP1117_11</name>
    <name evidence="3" type="ORF">UFOVP1570_12</name>
    <name evidence="1" type="ORF">UFOVP632_8</name>
</gene>
<evidence type="ECO:0000313" key="3">
    <source>
        <dbReference type="EMBL" id="CAB5229748.1"/>
    </source>
</evidence>
<evidence type="ECO:0000313" key="1">
    <source>
        <dbReference type="EMBL" id="CAB4154054.1"/>
    </source>
</evidence>
<dbReference type="EMBL" id="LR796608">
    <property type="protein sequence ID" value="CAB4154054.1"/>
    <property type="molecule type" value="Genomic_DNA"/>
</dbReference>
<name>A0A6J7XJX2_9CAUD</name>
<dbReference type="EMBL" id="LR797062">
    <property type="protein sequence ID" value="CAB4184504.1"/>
    <property type="molecule type" value="Genomic_DNA"/>
</dbReference>
<accession>A0A6J7XJX2</accession>
<reference evidence="3" key="1">
    <citation type="submission" date="2020-05" db="EMBL/GenBank/DDBJ databases">
        <authorList>
            <person name="Chiriac C."/>
            <person name="Salcher M."/>
            <person name="Ghai R."/>
            <person name="Kavagutti S V."/>
        </authorList>
    </citation>
    <scope>NUCLEOTIDE SEQUENCE</scope>
</reference>
<dbReference type="EMBL" id="LR798414">
    <property type="protein sequence ID" value="CAB5229748.1"/>
    <property type="molecule type" value="Genomic_DNA"/>
</dbReference>
<proteinExistence type="predicted"/>
<protein>
    <submittedName>
        <fullName evidence="3">Uncharacterized protein</fullName>
    </submittedName>
</protein>
<sequence length="65" mass="7632">MDNREEYYKKWDDLYVVYLNGVYDGKKAALAGRERNFCERCGKRTADLTTIHTCTPPQETIIEKI</sequence>